<dbReference type="InterPro" id="IPR027417">
    <property type="entry name" value="P-loop_NTPase"/>
</dbReference>
<evidence type="ECO:0000256" key="7">
    <source>
        <dbReference type="HAMAP-Rule" id="MF_00027"/>
    </source>
</evidence>
<dbReference type="InterPro" id="IPR004484">
    <property type="entry name" value="CbiA/CobB_synth"/>
</dbReference>
<evidence type="ECO:0000256" key="5">
    <source>
        <dbReference type="ARBA" id="ARBA00022842"/>
    </source>
</evidence>
<evidence type="ECO:0000259" key="8">
    <source>
        <dbReference type="Pfam" id="PF01656"/>
    </source>
</evidence>
<name>A0A1W1VZ97_9FIRM</name>
<feature type="domain" description="CobQ/CobB/MinD/ParA nucleotide binding" evidence="8">
    <location>
        <begin position="27"/>
        <end position="204"/>
    </location>
</feature>
<proteinExistence type="inferred from homology"/>
<dbReference type="Gene3D" id="3.40.50.300">
    <property type="entry name" value="P-loop containing nucleotide triphosphate hydrolases"/>
    <property type="match status" value="1"/>
</dbReference>
<organism evidence="10 11">
    <name type="scientific">Thermanaeromonas toyohensis ToBE</name>
    <dbReference type="NCBI Taxonomy" id="698762"/>
    <lineage>
        <taxon>Bacteria</taxon>
        <taxon>Bacillati</taxon>
        <taxon>Bacillota</taxon>
        <taxon>Clostridia</taxon>
        <taxon>Neomoorellales</taxon>
        <taxon>Neomoorellaceae</taxon>
        <taxon>Thermanaeromonas</taxon>
    </lineage>
</organism>
<dbReference type="SUPFAM" id="SSF52317">
    <property type="entry name" value="Class I glutamine amidotransferase-like"/>
    <property type="match status" value="1"/>
</dbReference>
<keyword evidence="6 7" id="KW-0315">Glutamine amidotransferase</keyword>
<sequence>MSILNRTCASNFNLRSPTIPITIPRVVLAAPHGRSGKTTVALGLIAALGKRGFTIQPFKKGPDYIDPSWLTLAAGRPCRNLDLYFMSPQQLRYSFLLGCQGADLAIVEGAMGLFDGLDLKGTGSTAEIALALEAPVVLVLDATRMTRSAAALVQGFKQFDPRIKLAGILLNRVARPRHEEMLRCAIKEYTGLPVIGALPKDERYVIPDRHLGLVPAAENERLHGALEATRAAIEANVDLDHLLDIARTAPPITCEEVPKRIAPVGKVRLGVVRDRVFHFYYPENLEALTQAGAELIFIDSLKEANLPPVDGLYIGGGFPEIFAGDLEENSSLRRDIRRAAQEGLPIYAECGGLMYLARRIKYGERWYEMVGALPLDVQMEDTPQGHGYTFLKACPGNPFFAEGAGVKGHEFHHSRVVNLRREKVNFAYRVVRGWGIDGQFDGLLYKGILASYTHLFAPAHLGWAEKLVSWVAVQSGISSLK</sequence>
<dbReference type="InterPro" id="IPR029062">
    <property type="entry name" value="Class_I_gatase-like"/>
</dbReference>
<gene>
    <name evidence="7" type="primary">cbiA</name>
    <name evidence="10" type="ORF">SAMN00808754_2493</name>
</gene>
<keyword evidence="7" id="KW-0169">Cobalamin biosynthesis</keyword>
<evidence type="ECO:0000256" key="3">
    <source>
        <dbReference type="ARBA" id="ARBA00022741"/>
    </source>
</evidence>
<feature type="domain" description="CobB/CobQ-like glutamine amidotransferase" evidence="9">
    <location>
        <begin position="269"/>
        <end position="456"/>
    </location>
</feature>
<keyword evidence="5 7" id="KW-0460">Magnesium</keyword>
<dbReference type="PANTHER" id="PTHR43873:SF1">
    <property type="entry name" value="COBYRINATE A,C-DIAMIDE SYNTHASE"/>
    <property type="match status" value="1"/>
</dbReference>
<evidence type="ECO:0000256" key="4">
    <source>
        <dbReference type="ARBA" id="ARBA00022840"/>
    </source>
</evidence>
<dbReference type="SUPFAM" id="SSF52540">
    <property type="entry name" value="P-loop containing nucleoside triphosphate hydrolases"/>
    <property type="match status" value="1"/>
</dbReference>
<comment type="function">
    <text evidence="7">Catalyzes the ATP-dependent amidation of the two carboxylate groups at positions a and c of cobyrinate, using either L-glutamine or ammonia as the nitrogen source.</text>
</comment>
<comment type="pathway">
    <text evidence="7">Cofactor biosynthesis; adenosylcobalamin biosynthesis; cob(II)yrinate a,c-diamide from sirohydrochlorin (anaerobic route): step 10/10.</text>
</comment>
<comment type="domain">
    <text evidence="7">Comprises of two domains. The C-terminal domain contains the binding site for glutamine and catalyzes the hydrolysis of this substrate to glutamate and ammonia. The N-terminal domain is anticipated to bind ATP and cobyrinate and catalyzes the ultimate synthesis of the diamide product. The ammonia produced via the glutaminase domain is probably translocated to the adjacent domain via a molecular tunnel, where it reacts with an activated intermediate.</text>
</comment>
<evidence type="ECO:0000256" key="2">
    <source>
        <dbReference type="ARBA" id="ARBA00022598"/>
    </source>
</evidence>
<keyword evidence="3 7" id="KW-0547">Nucleotide-binding</keyword>
<evidence type="ECO:0000313" key="11">
    <source>
        <dbReference type="Proteomes" id="UP000192569"/>
    </source>
</evidence>
<dbReference type="PANTHER" id="PTHR43873">
    <property type="entry name" value="COBYRINATE A,C-DIAMIDE SYNTHASE"/>
    <property type="match status" value="1"/>
</dbReference>
<dbReference type="CDD" id="cd03130">
    <property type="entry name" value="GATase1_CobB"/>
    <property type="match status" value="1"/>
</dbReference>
<dbReference type="CDD" id="cd05388">
    <property type="entry name" value="CobB_N"/>
    <property type="match status" value="1"/>
</dbReference>
<keyword evidence="4 7" id="KW-0067">ATP-binding</keyword>
<comment type="miscellaneous">
    <text evidence="7">The a and c carboxylates of cobyrinate are activated for nucleophilic attack via formation of a phosphorylated intermediate by ATP. CbiA catalyzes first the amidation of the c-carboxylate, and then that of the a-carboxylate.</text>
</comment>
<dbReference type="AlphaFoldDB" id="A0A1W1VZ97"/>
<evidence type="ECO:0000313" key="10">
    <source>
        <dbReference type="EMBL" id="SMB98685.1"/>
    </source>
</evidence>
<dbReference type="STRING" id="698762.SAMN00808754_2493"/>
<dbReference type="InterPro" id="IPR011698">
    <property type="entry name" value="GATase_3"/>
</dbReference>
<keyword evidence="11" id="KW-1185">Reference proteome</keyword>
<dbReference type="GO" id="GO:0005524">
    <property type="term" value="F:ATP binding"/>
    <property type="evidence" value="ECO:0007669"/>
    <property type="project" value="UniProtKB-UniRule"/>
</dbReference>
<comment type="cofactor">
    <cofactor evidence="1 7">
        <name>Mg(2+)</name>
        <dbReference type="ChEBI" id="CHEBI:18420"/>
    </cofactor>
</comment>
<dbReference type="HAMAP" id="MF_00027">
    <property type="entry name" value="CobB_CbiA"/>
    <property type="match status" value="1"/>
</dbReference>
<dbReference type="NCBIfam" id="TIGR00379">
    <property type="entry name" value="cobB"/>
    <property type="match status" value="1"/>
</dbReference>
<feature type="site" description="Increases nucleophilicity of active site Cys" evidence="7">
    <location>
        <position position="454"/>
    </location>
</feature>
<dbReference type="Pfam" id="PF01656">
    <property type="entry name" value="CbiA"/>
    <property type="match status" value="1"/>
</dbReference>
<keyword evidence="2 7" id="KW-0436">Ligase</keyword>
<comment type="catalytic activity">
    <reaction evidence="7">
        <text>cob(II)yrinate + 2 L-glutamine + 2 ATP + 2 H2O = cob(II)yrinate a,c diamide + 2 L-glutamate + 2 ADP + 2 phosphate + 2 H(+)</text>
        <dbReference type="Rhea" id="RHEA:26289"/>
        <dbReference type="ChEBI" id="CHEBI:15377"/>
        <dbReference type="ChEBI" id="CHEBI:15378"/>
        <dbReference type="ChEBI" id="CHEBI:29985"/>
        <dbReference type="ChEBI" id="CHEBI:30616"/>
        <dbReference type="ChEBI" id="CHEBI:43474"/>
        <dbReference type="ChEBI" id="CHEBI:58359"/>
        <dbReference type="ChEBI" id="CHEBI:58537"/>
        <dbReference type="ChEBI" id="CHEBI:58894"/>
        <dbReference type="ChEBI" id="CHEBI:456216"/>
        <dbReference type="EC" id="6.3.5.11"/>
    </reaction>
</comment>
<dbReference type="PROSITE" id="PS51274">
    <property type="entry name" value="GATASE_COBBQ"/>
    <property type="match status" value="1"/>
</dbReference>
<dbReference type="Gene3D" id="3.40.50.880">
    <property type="match status" value="1"/>
</dbReference>
<dbReference type="Proteomes" id="UP000192569">
    <property type="component" value="Chromosome I"/>
</dbReference>
<accession>A0A1W1VZ97</accession>
<evidence type="ECO:0000259" key="9">
    <source>
        <dbReference type="Pfam" id="PF07685"/>
    </source>
</evidence>
<dbReference type="GO" id="GO:0042242">
    <property type="term" value="F:cobyrinic acid a,c-diamide synthase activity"/>
    <property type="evidence" value="ECO:0007669"/>
    <property type="project" value="UniProtKB-UniRule"/>
</dbReference>
<reference evidence="10 11" key="1">
    <citation type="submission" date="2017-04" db="EMBL/GenBank/DDBJ databases">
        <authorList>
            <person name="Afonso C.L."/>
            <person name="Miller P.J."/>
            <person name="Scott M.A."/>
            <person name="Spackman E."/>
            <person name="Goraichik I."/>
            <person name="Dimitrov K.M."/>
            <person name="Suarez D.L."/>
            <person name="Swayne D.E."/>
        </authorList>
    </citation>
    <scope>NUCLEOTIDE SEQUENCE [LARGE SCALE GENOMIC DNA]</scope>
    <source>
        <strain evidence="10 11">ToBE</strain>
    </source>
</reference>
<dbReference type="EC" id="6.3.5.11" evidence="7"/>
<dbReference type="NCBIfam" id="NF002204">
    <property type="entry name" value="PRK01077.1"/>
    <property type="match status" value="1"/>
</dbReference>
<dbReference type="EMBL" id="LT838272">
    <property type="protein sequence ID" value="SMB98685.1"/>
    <property type="molecule type" value="Genomic_DNA"/>
</dbReference>
<dbReference type="Pfam" id="PF07685">
    <property type="entry name" value="GATase_3"/>
    <property type="match status" value="1"/>
</dbReference>
<dbReference type="GO" id="GO:0009236">
    <property type="term" value="P:cobalamin biosynthetic process"/>
    <property type="evidence" value="ECO:0007669"/>
    <property type="project" value="UniProtKB-UniRule"/>
</dbReference>
<feature type="active site" description="Nucleophile" evidence="7">
    <location>
        <position position="350"/>
    </location>
</feature>
<dbReference type="UniPathway" id="UPA00148">
    <property type="reaction ID" value="UER00231"/>
</dbReference>
<dbReference type="InterPro" id="IPR002586">
    <property type="entry name" value="CobQ/CobB/MinD/ParA_Nub-bd_dom"/>
</dbReference>
<protein>
    <recommendedName>
        <fullName evidence="7">Cobyrinate a,c-diamide synthase</fullName>
        <ecNumber evidence="7">6.3.5.11</ecNumber>
    </recommendedName>
    <alternativeName>
        <fullName evidence="7">Cobyrinic acid a,c-diamide synthetase</fullName>
    </alternativeName>
</protein>
<evidence type="ECO:0000256" key="6">
    <source>
        <dbReference type="ARBA" id="ARBA00022962"/>
    </source>
</evidence>
<comment type="similarity">
    <text evidence="7">Belongs to the CobB/CbiA family.</text>
</comment>
<evidence type="ECO:0000256" key="1">
    <source>
        <dbReference type="ARBA" id="ARBA00001946"/>
    </source>
</evidence>